<dbReference type="InterPro" id="IPR050146">
    <property type="entry name" value="Type-I_3-dehydroquinase"/>
</dbReference>
<evidence type="ECO:0000313" key="7">
    <source>
        <dbReference type="Proteomes" id="UP000236162"/>
    </source>
</evidence>
<comment type="catalytic activity">
    <reaction evidence="1">
        <text>3-dehydroquinate = 3-dehydroshikimate + H2O</text>
        <dbReference type="Rhea" id="RHEA:21096"/>
        <dbReference type="ChEBI" id="CHEBI:15377"/>
        <dbReference type="ChEBI" id="CHEBI:16630"/>
        <dbReference type="ChEBI" id="CHEBI:32364"/>
        <dbReference type="EC" id="4.2.1.10"/>
    </reaction>
</comment>
<comment type="caution">
    <text evidence="6">The sequence shown here is derived from an EMBL/GenBank/DDBJ whole genome shotgun (WGS) entry which is preliminary data.</text>
</comment>
<dbReference type="CDD" id="cd00502">
    <property type="entry name" value="DHQase_I"/>
    <property type="match status" value="1"/>
</dbReference>
<dbReference type="InterPro" id="IPR001381">
    <property type="entry name" value="DHquinase_I"/>
</dbReference>
<dbReference type="PANTHER" id="PTHR43699:SF1">
    <property type="entry name" value="3-DEHYDROQUINATE DEHYDRATASE"/>
    <property type="match status" value="1"/>
</dbReference>
<dbReference type="PANTHER" id="PTHR43699">
    <property type="entry name" value="3-DEHYDROQUINATE DEHYDRATASE"/>
    <property type="match status" value="1"/>
</dbReference>
<keyword evidence="3" id="KW-0028">Amino-acid biosynthesis</keyword>
<evidence type="ECO:0000256" key="2">
    <source>
        <dbReference type="ARBA" id="ARBA00012060"/>
    </source>
</evidence>
<proteinExistence type="predicted"/>
<evidence type="ECO:0000256" key="3">
    <source>
        <dbReference type="ARBA" id="ARBA00023141"/>
    </source>
</evidence>
<gene>
    <name evidence="6" type="primary">aroD_2</name>
    <name evidence="6" type="ORF">LPPLD21_02374</name>
</gene>
<dbReference type="InterPro" id="IPR013785">
    <property type="entry name" value="Aldolase_TIM"/>
</dbReference>
<dbReference type="Gene3D" id="3.20.20.70">
    <property type="entry name" value="Aldolase class I"/>
    <property type="match status" value="1"/>
</dbReference>
<evidence type="ECO:0000313" key="6">
    <source>
        <dbReference type="EMBL" id="GBF02824.1"/>
    </source>
</evidence>
<reference evidence="6 7" key="1">
    <citation type="submission" date="2017-04" db="EMBL/GenBank/DDBJ databases">
        <title>In vitro and in silico characterization of Lactobacillus paraplantarum D2-1, a starter culture for soymilk fermentation.</title>
        <authorList>
            <person name="Endo A."/>
            <person name="Sasaki F."/>
            <person name="Maeno S."/>
            <person name="Kanesaki Y."/>
            <person name="Kubota E."/>
            <person name="Torres G.A."/>
            <person name="Tomita S."/>
            <person name="Nakagawa J."/>
        </authorList>
    </citation>
    <scope>NUCLEOTIDE SEQUENCE [LARGE SCALE GENOMIC DNA]</scope>
    <source>
        <strain evidence="6 7">D2-1</strain>
    </source>
</reference>
<keyword evidence="3" id="KW-0057">Aromatic amino acid biosynthesis</keyword>
<sequence>MVQDSVVRMKMKAGMVLKEVTVGELTLTTGMPKIGVVLTGATREELLRKAGQILTSAAQLVVWRLNSYQELDNRAELVNTAAQLQQVLGTIPLVAMFAMASGPADIAEYYQTYQTLVNNRSVAAVDIDLAMVNQPDFMTLTQQMRVNRIRLIASQTVTTATPAELLTTYQELAATGADVVRVTVAGQDAQVVLALMAVTEQAHQQLSVPIIATATGKFGRYNSICGQLTGSAVAFGHVGRVGDQNQLAVSQVKQALQMLSPLEGV</sequence>
<dbReference type="Proteomes" id="UP000236162">
    <property type="component" value="Unassembled WGS sequence"/>
</dbReference>
<evidence type="ECO:0000256" key="4">
    <source>
        <dbReference type="ARBA" id="ARBA00023239"/>
    </source>
</evidence>
<dbReference type="SUPFAM" id="SSF51569">
    <property type="entry name" value="Aldolase"/>
    <property type="match status" value="1"/>
</dbReference>
<keyword evidence="4" id="KW-0456">Lyase</keyword>
<evidence type="ECO:0000256" key="5">
    <source>
        <dbReference type="ARBA" id="ARBA00023270"/>
    </source>
</evidence>
<keyword evidence="5" id="KW-0704">Schiff base</keyword>
<protein>
    <recommendedName>
        <fullName evidence="2">3-dehydroquinate dehydratase</fullName>
        <ecNumber evidence="2">4.2.1.10</ecNumber>
    </recommendedName>
</protein>
<dbReference type="EMBL" id="BDOR01000015">
    <property type="protein sequence ID" value="GBF02824.1"/>
    <property type="molecule type" value="Genomic_DNA"/>
</dbReference>
<dbReference type="Pfam" id="PF01487">
    <property type="entry name" value="DHquinase_I"/>
    <property type="match status" value="1"/>
</dbReference>
<dbReference type="EC" id="4.2.1.10" evidence="2"/>
<accession>A0ABQ0NCQ7</accession>
<keyword evidence="7" id="KW-1185">Reference proteome</keyword>
<organism evidence="6 7">
    <name type="scientific">Lactiplantibacillus paraplantarum</name>
    <dbReference type="NCBI Taxonomy" id="60520"/>
    <lineage>
        <taxon>Bacteria</taxon>
        <taxon>Bacillati</taxon>
        <taxon>Bacillota</taxon>
        <taxon>Bacilli</taxon>
        <taxon>Lactobacillales</taxon>
        <taxon>Lactobacillaceae</taxon>
        <taxon>Lactiplantibacillus</taxon>
    </lineage>
</organism>
<name>A0ABQ0NCQ7_9LACO</name>
<evidence type="ECO:0000256" key="1">
    <source>
        <dbReference type="ARBA" id="ARBA00001864"/>
    </source>
</evidence>